<proteinExistence type="inferred from homology"/>
<dbReference type="EMBL" id="CP010086">
    <property type="protein sequence ID" value="AJH00694.1"/>
    <property type="molecule type" value="Genomic_DNA"/>
</dbReference>
<reference evidence="7" key="1">
    <citation type="submission" date="2014-12" db="EMBL/GenBank/DDBJ databases">
        <title>Genome sequence of Clostridium beijerinckii strain 59B.</title>
        <authorList>
            <person name="Little G.T."/>
            <person name="Minton N.P."/>
        </authorList>
    </citation>
    <scope>NUCLEOTIDE SEQUENCE [LARGE SCALE GENOMIC DNA]</scope>
    <source>
        <strain evidence="7">59B</strain>
    </source>
</reference>
<organism evidence="6 7">
    <name type="scientific">Clostridium beijerinckii</name>
    <name type="common">Clostridium MP</name>
    <dbReference type="NCBI Taxonomy" id="1520"/>
    <lineage>
        <taxon>Bacteria</taxon>
        <taxon>Bacillati</taxon>
        <taxon>Bacillota</taxon>
        <taxon>Clostridia</taxon>
        <taxon>Eubacteriales</taxon>
        <taxon>Clostridiaceae</taxon>
        <taxon>Clostridium</taxon>
    </lineage>
</organism>
<dbReference type="STRING" id="1520.LF65_04152"/>
<dbReference type="PROSITE" id="PS51257">
    <property type="entry name" value="PROKAR_LIPOPROTEIN"/>
    <property type="match status" value="1"/>
</dbReference>
<evidence type="ECO:0000313" key="6">
    <source>
        <dbReference type="EMBL" id="AJH00694.1"/>
    </source>
</evidence>
<dbReference type="RefSeq" id="WP_052482940.1">
    <property type="nucleotide sequence ID" value="NZ_CP010086.2"/>
</dbReference>
<dbReference type="GO" id="GO:0030313">
    <property type="term" value="C:cell envelope"/>
    <property type="evidence" value="ECO:0007669"/>
    <property type="project" value="UniProtKB-SubCell"/>
</dbReference>
<feature type="signal peptide" evidence="4">
    <location>
        <begin position="1"/>
        <end position="23"/>
    </location>
</feature>
<dbReference type="PANTHER" id="PTHR46847">
    <property type="entry name" value="D-ALLOSE-BINDING PERIPLASMIC PROTEIN-RELATED"/>
    <property type="match status" value="1"/>
</dbReference>
<gene>
    <name evidence="6" type="ORF">LF65_04152</name>
</gene>
<dbReference type="OrthoDB" id="9800520at2"/>
<sequence length="332" mass="34866">MKLRTKKLALILALAMVSSVAVMGCGRGTSSNQASNGGSSNEGNKKITVVVKTVESPYWQTVKKGAEEAAKKYGASIDFVGAPGGESDINGQVTLVENAVSQKPDGVVLAASDSKAVAPAAQKLIDAKIPLALIDSACDVKDYLSYATTDNEQASYQVGKKLGELTGGKGKVAIVSFSPGAGSAIAREKGFKKAISEFSGMEIVQTVYCDSDKAKALTLTQDIVTAHPDITAIYGANEQSLVGVARGVKETNSKAIVVGFDSSDDVIPLLQDKTIKATAVQKPYTMGYDAVENIMKSLNGEKIEKNVDTGCVIVTPENFNDDESQKVLYPLK</sequence>
<evidence type="ECO:0000256" key="3">
    <source>
        <dbReference type="ARBA" id="ARBA00022729"/>
    </source>
</evidence>
<dbReference type="KEGG" id="cbei:LF65_04152"/>
<dbReference type="Pfam" id="PF13407">
    <property type="entry name" value="Peripla_BP_4"/>
    <property type="match status" value="1"/>
</dbReference>
<dbReference type="CDD" id="cd20008">
    <property type="entry name" value="PBP1_ABC_sugar_binding-like"/>
    <property type="match status" value="1"/>
</dbReference>
<evidence type="ECO:0000259" key="5">
    <source>
        <dbReference type="Pfam" id="PF13407"/>
    </source>
</evidence>
<evidence type="ECO:0000256" key="2">
    <source>
        <dbReference type="ARBA" id="ARBA00007639"/>
    </source>
</evidence>
<dbReference type="InterPro" id="IPR028082">
    <property type="entry name" value="Peripla_BP_I"/>
</dbReference>
<evidence type="ECO:0000313" key="7">
    <source>
        <dbReference type="Proteomes" id="UP000031866"/>
    </source>
</evidence>
<evidence type="ECO:0000256" key="1">
    <source>
        <dbReference type="ARBA" id="ARBA00004196"/>
    </source>
</evidence>
<comment type="similarity">
    <text evidence="2">Belongs to the bacterial solute-binding protein 2 family.</text>
</comment>
<feature type="chain" id="PRO_5038937324" description="Periplasmic binding protein domain-containing protein" evidence="4">
    <location>
        <begin position="24"/>
        <end position="332"/>
    </location>
</feature>
<dbReference type="GO" id="GO:0030246">
    <property type="term" value="F:carbohydrate binding"/>
    <property type="evidence" value="ECO:0007669"/>
    <property type="project" value="UniProtKB-ARBA"/>
</dbReference>
<dbReference type="Gene3D" id="3.40.50.2300">
    <property type="match status" value="2"/>
</dbReference>
<comment type="subcellular location">
    <subcellularLocation>
        <location evidence="1">Cell envelope</location>
    </subcellularLocation>
</comment>
<accession>A0A0B5QUV4</accession>
<evidence type="ECO:0000256" key="4">
    <source>
        <dbReference type="SAM" id="SignalP"/>
    </source>
</evidence>
<dbReference type="PANTHER" id="PTHR46847:SF1">
    <property type="entry name" value="D-ALLOSE-BINDING PERIPLASMIC PROTEIN-RELATED"/>
    <property type="match status" value="1"/>
</dbReference>
<dbReference type="AlphaFoldDB" id="A0A0B5QUV4"/>
<name>A0A0B5QUV4_CLOBE</name>
<dbReference type="Proteomes" id="UP000031866">
    <property type="component" value="Chromosome"/>
</dbReference>
<keyword evidence="3 4" id="KW-0732">Signal</keyword>
<dbReference type="InterPro" id="IPR025997">
    <property type="entry name" value="SBP_2_dom"/>
</dbReference>
<feature type="domain" description="Periplasmic binding protein" evidence="5">
    <location>
        <begin position="47"/>
        <end position="302"/>
    </location>
</feature>
<dbReference type="SUPFAM" id="SSF53822">
    <property type="entry name" value="Periplasmic binding protein-like I"/>
    <property type="match status" value="1"/>
</dbReference>
<protein>
    <recommendedName>
        <fullName evidence="5">Periplasmic binding protein domain-containing protein</fullName>
    </recommendedName>
</protein>